<dbReference type="RefSeq" id="WP_260104503.1">
    <property type="nucleotide sequence ID" value="NZ_JALXSQ010000034.1"/>
</dbReference>
<evidence type="ECO:0000256" key="1">
    <source>
        <dbReference type="SAM" id="Phobius"/>
    </source>
</evidence>
<evidence type="ECO:0000313" key="2">
    <source>
        <dbReference type="EMBL" id="MCT2043289.1"/>
    </source>
</evidence>
<sequence>MRGTTRVRWRDERGAGSGLVVGIIAVMFAVCGVLLGVMQLGVHSQRLAGAADAGALAAADIASGRNPGEPCSAAQLVAAAHDAQLVVCEIRGAEVYVEMTSSFAGMWLRERALAGPPRT</sequence>
<proteinExistence type="predicted"/>
<evidence type="ECO:0000313" key="3">
    <source>
        <dbReference type="Proteomes" id="UP001525379"/>
    </source>
</evidence>
<protein>
    <submittedName>
        <fullName evidence="2">Flp pilus-assembly TadE/G-like family protein</fullName>
    </submittedName>
</protein>
<keyword evidence="1" id="KW-0472">Membrane</keyword>
<feature type="transmembrane region" description="Helical" evidence="1">
    <location>
        <begin position="15"/>
        <end position="37"/>
    </location>
</feature>
<name>A0ABT2HYA1_9MICO</name>
<dbReference type="Proteomes" id="UP001525379">
    <property type="component" value="Unassembled WGS sequence"/>
</dbReference>
<keyword evidence="3" id="KW-1185">Reference proteome</keyword>
<keyword evidence="1" id="KW-1133">Transmembrane helix</keyword>
<accession>A0ABT2HYA1</accession>
<keyword evidence="1" id="KW-0812">Transmembrane</keyword>
<reference evidence="2 3" key="1">
    <citation type="submission" date="2022-04" db="EMBL/GenBank/DDBJ databases">
        <title>Human microbiome associated bacterial genomes.</title>
        <authorList>
            <person name="Sandstrom S."/>
            <person name="Salamzade R."/>
            <person name="Kalan L.R."/>
        </authorList>
    </citation>
    <scope>NUCLEOTIDE SEQUENCE [LARGE SCALE GENOMIC DNA]</scope>
    <source>
        <strain evidence="3">p3-SID1799</strain>
    </source>
</reference>
<dbReference type="NCBIfam" id="TIGR03816">
    <property type="entry name" value="tadE_like_DECH"/>
    <property type="match status" value="1"/>
</dbReference>
<dbReference type="InterPro" id="IPR021202">
    <property type="entry name" value="Rv3654c-like"/>
</dbReference>
<dbReference type="EMBL" id="JALXSQ010000034">
    <property type="protein sequence ID" value="MCT2043289.1"/>
    <property type="molecule type" value="Genomic_DNA"/>
</dbReference>
<organism evidence="2 3">
    <name type="scientific">Pseudoclavibacter albus</name>
    <dbReference type="NCBI Taxonomy" id="272241"/>
    <lineage>
        <taxon>Bacteria</taxon>
        <taxon>Bacillati</taxon>
        <taxon>Actinomycetota</taxon>
        <taxon>Actinomycetes</taxon>
        <taxon>Micrococcales</taxon>
        <taxon>Microbacteriaceae</taxon>
        <taxon>Pseudoclavibacter</taxon>
    </lineage>
</organism>
<gene>
    <name evidence="2" type="ORF">M3D15_08090</name>
</gene>
<comment type="caution">
    <text evidence="2">The sequence shown here is derived from an EMBL/GenBank/DDBJ whole genome shotgun (WGS) entry which is preliminary data.</text>
</comment>